<dbReference type="EMBL" id="FQVN01000006">
    <property type="protein sequence ID" value="SHG04661.1"/>
    <property type="molecule type" value="Genomic_DNA"/>
</dbReference>
<name>A0A1M5GM89_STRHI</name>
<protein>
    <recommendedName>
        <fullName evidence="1">DUF397 domain-containing protein</fullName>
    </recommendedName>
</protein>
<dbReference type="InterPro" id="IPR007278">
    <property type="entry name" value="DUF397"/>
</dbReference>
<reference evidence="2 3" key="1">
    <citation type="submission" date="2016-11" db="EMBL/GenBank/DDBJ databases">
        <authorList>
            <person name="Jaros S."/>
            <person name="Januszkiewicz K."/>
            <person name="Wedrychowicz H."/>
        </authorList>
    </citation>
    <scope>NUCLEOTIDE SEQUENCE [LARGE SCALE GENOMIC DNA]</scope>
    <source>
        <strain evidence="2 3">DSM 44523</strain>
    </source>
</reference>
<feature type="domain" description="DUF397" evidence="1">
    <location>
        <begin position="34"/>
        <end position="50"/>
    </location>
</feature>
<evidence type="ECO:0000313" key="2">
    <source>
        <dbReference type="EMBL" id="SHG04661.1"/>
    </source>
</evidence>
<dbReference type="AlphaFoldDB" id="A0A1M5GM89"/>
<sequence>MWCVVTIVRSQSTWQKSSHSGTQENCVEVAFVRVWRKSSYSTSQENCVEVGYTWRKSSRSGSQENCVEVAPNVHGYVAVRDSKNPEGPALSFSPGVFGAFVAAMRRDRVR</sequence>
<feature type="domain" description="DUF397" evidence="1">
    <location>
        <begin position="13"/>
        <end position="32"/>
    </location>
</feature>
<dbReference type="STRING" id="2017.SAMN05444320_106172"/>
<dbReference type="Proteomes" id="UP000184501">
    <property type="component" value="Unassembled WGS sequence"/>
</dbReference>
<gene>
    <name evidence="2" type="ORF">SAMN05444320_106172</name>
</gene>
<proteinExistence type="predicted"/>
<accession>A0A1M5GM89</accession>
<evidence type="ECO:0000313" key="3">
    <source>
        <dbReference type="Proteomes" id="UP000184501"/>
    </source>
</evidence>
<organism evidence="2 3">
    <name type="scientific">Streptoalloteichus hindustanus</name>
    <dbReference type="NCBI Taxonomy" id="2017"/>
    <lineage>
        <taxon>Bacteria</taxon>
        <taxon>Bacillati</taxon>
        <taxon>Actinomycetota</taxon>
        <taxon>Actinomycetes</taxon>
        <taxon>Pseudonocardiales</taxon>
        <taxon>Pseudonocardiaceae</taxon>
        <taxon>Streptoalloteichus</taxon>
    </lineage>
</organism>
<dbReference type="Pfam" id="PF04149">
    <property type="entry name" value="DUF397"/>
    <property type="match status" value="3"/>
</dbReference>
<feature type="domain" description="DUF397" evidence="1">
    <location>
        <begin position="53"/>
        <end position="105"/>
    </location>
</feature>
<evidence type="ECO:0000259" key="1">
    <source>
        <dbReference type="Pfam" id="PF04149"/>
    </source>
</evidence>
<keyword evidence="3" id="KW-1185">Reference proteome</keyword>